<protein>
    <submittedName>
        <fullName evidence="1">CC/Se motif family (Seleno)protein</fullName>
    </submittedName>
</protein>
<dbReference type="Proteomes" id="UP001210339">
    <property type="component" value="Chromosome"/>
</dbReference>
<accession>A0ABY7QVI3</accession>
<dbReference type="InterPro" id="IPR049744">
    <property type="entry name" value="CC/Se_fam"/>
</dbReference>
<keyword evidence="2" id="KW-1185">Reference proteome</keyword>
<sequence length="103" mass="11721">MTINEEALAHIRKKHRYVRITSNVVAGMGSCCGAAKPYIDAAVEFGGDVPETTYERYDVDGVPVYLEKKLKNIYGDDFEIELEKTLLTKRLVIKDFLKKVWGH</sequence>
<gene>
    <name evidence="1" type="ORF">O6R05_02395</name>
</gene>
<evidence type="ECO:0000313" key="2">
    <source>
        <dbReference type="Proteomes" id="UP001210339"/>
    </source>
</evidence>
<proteinExistence type="predicted"/>
<name>A0ABY7QVI3_9FIRM</name>
<organism evidence="1 2">
    <name type="scientific">Peptoniphilus equinus</name>
    <dbReference type="NCBI Taxonomy" id="3016343"/>
    <lineage>
        <taxon>Bacteria</taxon>
        <taxon>Bacillati</taxon>
        <taxon>Bacillota</taxon>
        <taxon>Tissierellia</taxon>
        <taxon>Tissierellales</taxon>
        <taxon>Peptoniphilaceae</taxon>
        <taxon>Peptoniphilus</taxon>
    </lineage>
</organism>
<dbReference type="NCBIfam" id="NF041239">
    <property type="entry name" value="Moor_selen_rel"/>
    <property type="match status" value="1"/>
</dbReference>
<dbReference type="EMBL" id="CP115667">
    <property type="protein sequence ID" value="WBW50411.1"/>
    <property type="molecule type" value="Genomic_DNA"/>
</dbReference>
<dbReference type="RefSeq" id="WP_271191943.1">
    <property type="nucleotide sequence ID" value="NZ_CP115667.1"/>
</dbReference>
<evidence type="ECO:0000313" key="1">
    <source>
        <dbReference type="EMBL" id="WBW50411.1"/>
    </source>
</evidence>
<reference evidence="1 2" key="1">
    <citation type="submission" date="2023-01" db="EMBL/GenBank/DDBJ databases">
        <authorList>
            <person name="Lee S.H."/>
            <person name="Jung H.S."/>
            <person name="Yun J.U."/>
        </authorList>
    </citation>
    <scope>NUCLEOTIDE SEQUENCE [LARGE SCALE GENOMIC DNA]</scope>
    <source>
        <strain evidence="1 2">CBA3646</strain>
    </source>
</reference>